<dbReference type="SUPFAM" id="SSF55785">
    <property type="entry name" value="PYP-like sensor domain (PAS domain)"/>
    <property type="match status" value="1"/>
</dbReference>
<evidence type="ECO:0000256" key="1">
    <source>
        <dbReference type="ARBA" id="ARBA00022801"/>
    </source>
</evidence>
<dbReference type="PROSITE" id="PS50112">
    <property type="entry name" value="PAS"/>
    <property type="match status" value="1"/>
</dbReference>
<dbReference type="Gene3D" id="3.30.450.40">
    <property type="match status" value="1"/>
</dbReference>
<dbReference type="CDD" id="cd00130">
    <property type="entry name" value="PAS"/>
    <property type="match status" value="1"/>
</dbReference>
<evidence type="ECO:0000313" key="5">
    <source>
        <dbReference type="EMBL" id="MDM7830138.1"/>
    </source>
</evidence>
<dbReference type="SUPFAM" id="SSF55781">
    <property type="entry name" value="GAF domain-like"/>
    <property type="match status" value="1"/>
</dbReference>
<dbReference type="InterPro" id="IPR029016">
    <property type="entry name" value="GAF-like_dom_sf"/>
</dbReference>
<keyword evidence="1" id="KW-0378">Hydrolase</keyword>
<dbReference type="RefSeq" id="WP_289444838.1">
    <property type="nucleotide sequence ID" value="NZ_JAUCGR010000001.1"/>
</dbReference>
<comment type="caution">
    <text evidence="5">The sequence shown here is derived from an EMBL/GenBank/DDBJ whole genome shotgun (WGS) entry which is preliminary data.</text>
</comment>
<feature type="domain" description="PAS" evidence="3">
    <location>
        <begin position="14"/>
        <end position="87"/>
    </location>
</feature>
<dbReference type="SMART" id="SM00065">
    <property type="entry name" value="GAF"/>
    <property type="match status" value="1"/>
</dbReference>
<dbReference type="PANTHER" id="PTHR43156:SF2">
    <property type="entry name" value="STAGE II SPORULATION PROTEIN E"/>
    <property type="match status" value="1"/>
</dbReference>
<dbReference type="InterPro" id="IPR000014">
    <property type="entry name" value="PAS"/>
</dbReference>
<dbReference type="SUPFAM" id="SSF81606">
    <property type="entry name" value="PP2C-like"/>
    <property type="match status" value="1"/>
</dbReference>
<dbReference type="InterPro" id="IPR035965">
    <property type="entry name" value="PAS-like_dom_sf"/>
</dbReference>
<proteinExistence type="predicted"/>
<dbReference type="Pfam" id="PF07228">
    <property type="entry name" value="SpoIIE"/>
    <property type="match status" value="1"/>
</dbReference>
<keyword evidence="6" id="KW-1185">Reference proteome</keyword>
<dbReference type="PANTHER" id="PTHR43156">
    <property type="entry name" value="STAGE II SPORULATION PROTEIN E-RELATED"/>
    <property type="match status" value="1"/>
</dbReference>
<dbReference type="InterPro" id="IPR003018">
    <property type="entry name" value="GAF"/>
</dbReference>
<dbReference type="InterPro" id="IPR001932">
    <property type="entry name" value="PPM-type_phosphatase-like_dom"/>
</dbReference>
<dbReference type="Gene3D" id="3.30.450.20">
    <property type="entry name" value="PAS domain"/>
    <property type="match status" value="1"/>
</dbReference>
<evidence type="ECO:0000259" key="4">
    <source>
        <dbReference type="PROSITE" id="PS50113"/>
    </source>
</evidence>
<dbReference type="Proteomes" id="UP001321453">
    <property type="component" value="Unassembled WGS sequence"/>
</dbReference>
<dbReference type="Pfam" id="PF13492">
    <property type="entry name" value="GAF_3"/>
    <property type="match status" value="1"/>
</dbReference>
<accession>A0ABT7S3E5</accession>
<dbReference type="Pfam" id="PF13426">
    <property type="entry name" value="PAS_9"/>
    <property type="match status" value="1"/>
</dbReference>
<dbReference type="Gene3D" id="3.60.40.10">
    <property type="entry name" value="PPM-type phosphatase domain"/>
    <property type="match status" value="1"/>
</dbReference>
<feature type="region of interest" description="Disordered" evidence="2">
    <location>
        <begin position="570"/>
        <end position="589"/>
    </location>
</feature>
<dbReference type="InterPro" id="IPR036457">
    <property type="entry name" value="PPM-type-like_dom_sf"/>
</dbReference>
<evidence type="ECO:0000313" key="6">
    <source>
        <dbReference type="Proteomes" id="UP001321453"/>
    </source>
</evidence>
<evidence type="ECO:0000259" key="3">
    <source>
        <dbReference type="PROSITE" id="PS50112"/>
    </source>
</evidence>
<dbReference type="SMART" id="SM00086">
    <property type="entry name" value="PAC"/>
    <property type="match status" value="1"/>
</dbReference>
<dbReference type="EMBL" id="JAUCGR010000001">
    <property type="protein sequence ID" value="MDM7830138.1"/>
    <property type="molecule type" value="Genomic_DNA"/>
</dbReference>
<dbReference type="InterPro" id="IPR052016">
    <property type="entry name" value="Bact_Sigma-Reg"/>
</dbReference>
<evidence type="ECO:0000256" key="2">
    <source>
        <dbReference type="SAM" id="MobiDB-lite"/>
    </source>
</evidence>
<name>A0ABT7S3E5_9CELL</name>
<organism evidence="5 6">
    <name type="scientific">Cellulomonas edaphi</name>
    <dbReference type="NCBI Taxonomy" id="3053468"/>
    <lineage>
        <taxon>Bacteria</taxon>
        <taxon>Bacillati</taxon>
        <taxon>Actinomycetota</taxon>
        <taxon>Actinomycetes</taxon>
        <taxon>Micrococcales</taxon>
        <taxon>Cellulomonadaceae</taxon>
        <taxon>Cellulomonas</taxon>
    </lineage>
</organism>
<protein>
    <submittedName>
        <fullName evidence="5">SpoIIE family protein phosphatase</fullName>
    </submittedName>
</protein>
<dbReference type="NCBIfam" id="TIGR00229">
    <property type="entry name" value="sensory_box"/>
    <property type="match status" value="1"/>
</dbReference>
<gene>
    <name evidence="5" type="ORF">QRT05_02220</name>
</gene>
<reference evidence="5 6" key="1">
    <citation type="submission" date="2023-06" db="EMBL/GenBank/DDBJ databases">
        <title>Cellulomonas sp. MW9 Whole genome sequence.</title>
        <authorList>
            <person name="Park S."/>
        </authorList>
    </citation>
    <scope>NUCLEOTIDE SEQUENCE [LARGE SCALE GENOMIC DNA]</scope>
    <source>
        <strain evidence="5 6">MW9</strain>
    </source>
</reference>
<dbReference type="PROSITE" id="PS50113">
    <property type="entry name" value="PAC"/>
    <property type="match status" value="1"/>
</dbReference>
<feature type="domain" description="PAC" evidence="4">
    <location>
        <begin position="88"/>
        <end position="142"/>
    </location>
</feature>
<sequence>MGRGAAREARVESVDDEYGRVVQDSGVSLSIVDALHPDHPLVWVNPAFTALTGFEPDEVLGRNCRLLQGPGTDPRTRAAMREAVEAGRTVAAVVLNYRRDGSPFWNQVLISPVRAADGTITHHVGVQADVTERVEADRAKDAALDSARQATARLDLLARVTDELVATLDYAAAVDSLADIAVPALASWGYVAVTDDRGRFEHVHVVVTDPAHAQAARTLEKHGVEWLIRSPRMAEALASPPDFVPAPYTIDVAAVPSRSTAPQTAALLELGLGTALVVPLRARDRVIGVLCLVQREVDGFDAESVVTAAHLGRRAGLALDNVRLFLAEREAALTLQHSLLPEIPDLPGVDVAAAYIASTRLAEVGGDWFDVLPLPDGSVGLAVGDVVGHDMHAAAAMGQLRSLLRSTAWDGAQPGLALERVDAMVRAFEIADIATCAYVRWEGCEVGARLTYARAGHPPPLVRLPGGEVRQLADGATTPLGVLFPGGPGISGAIEIPHGATLVMYTDGLIERRDRGLREGIAELVETLAGLDDDLDATHVRDALVDAMLVDRQEDDVCVLVVRAAHHASSSSRAVAGPSGPRSIRSSSR</sequence>
<dbReference type="SMART" id="SM00331">
    <property type="entry name" value="PP2C_SIG"/>
    <property type="match status" value="1"/>
</dbReference>
<dbReference type="InterPro" id="IPR001610">
    <property type="entry name" value="PAC"/>
</dbReference>
<dbReference type="InterPro" id="IPR000700">
    <property type="entry name" value="PAS-assoc_C"/>
</dbReference>